<evidence type="ECO:0000313" key="5">
    <source>
        <dbReference type="Proteomes" id="UP000799291"/>
    </source>
</evidence>
<keyword evidence="2" id="KW-0378">Hydrolase</keyword>
<reference evidence="4" key="1">
    <citation type="journal article" date="2020" name="Stud. Mycol.">
        <title>101 Dothideomycetes genomes: a test case for predicting lifestyles and emergence of pathogens.</title>
        <authorList>
            <person name="Haridas S."/>
            <person name="Albert R."/>
            <person name="Binder M."/>
            <person name="Bloem J."/>
            <person name="Labutti K."/>
            <person name="Salamov A."/>
            <person name="Andreopoulos B."/>
            <person name="Baker S."/>
            <person name="Barry K."/>
            <person name="Bills G."/>
            <person name="Bluhm B."/>
            <person name="Cannon C."/>
            <person name="Castanera R."/>
            <person name="Culley D."/>
            <person name="Daum C."/>
            <person name="Ezra D."/>
            <person name="Gonzalez J."/>
            <person name="Henrissat B."/>
            <person name="Kuo A."/>
            <person name="Liang C."/>
            <person name="Lipzen A."/>
            <person name="Lutzoni F."/>
            <person name="Magnuson J."/>
            <person name="Mondo S."/>
            <person name="Nolan M."/>
            <person name="Ohm R."/>
            <person name="Pangilinan J."/>
            <person name="Park H.-J."/>
            <person name="Ramirez L."/>
            <person name="Alfaro M."/>
            <person name="Sun H."/>
            <person name="Tritt A."/>
            <person name="Yoshinaga Y."/>
            <person name="Zwiers L.-H."/>
            <person name="Turgeon B."/>
            <person name="Goodwin S."/>
            <person name="Spatafora J."/>
            <person name="Crous P."/>
            <person name="Grigoriev I."/>
        </authorList>
    </citation>
    <scope>NUCLEOTIDE SEQUENCE</scope>
    <source>
        <strain evidence="4">CBS 122367</strain>
    </source>
</reference>
<dbReference type="PANTHER" id="PTHR11845:SF13">
    <property type="entry name" value="5'-DEOXYNUCLEOTIDASE HDDC2"/>
    <property type="match status" value="1"/>
</dbReference>
<dbReference type="PANTHER" id="PTHR11845">
    <property type="entry name" value="5'-DEOXYNUCLEOTIDASE HDDC2"/>
    <property type="match status" value="1"/>
</dbReference>
<dbReference type="EMBL" id="MU005602">
    <property type="protein sequence ID" value="KAF2679533.1"/>
    <property type="molecule type" value="Genomic_DNA"/>
</dbReference>
<evidence type="ECO:0000256" key="2">
    <source>
        <dbReference type="ARBA" id="ARBA00022801"/>
    </source>
</evidence>
<evidence type="ECO:0000256" key="1">
    <source>
        <dbReference type="ARBA" id="ARBA00022723"/>
    </source>
</evidence>
<dbReference type="InterPro" id="IPR039356">
    <property type="entry name" value="YfbR/HDDC2"/>
</dbReference>
<proteinExistence type="predicted"/>
<feature type="non-terminal residue" evidence="4">
    <location>
        <position position="1"/>
    </location>
</feature>
<dbReference type="GO" id="GO:0002953">
    <property type="term" value="F:5'-deoxynucleotidase activity"/>
    <property type="evidence" value="ECO:0007669"/>
    <property type="project" value="InterPro"/>
</dbReference>
<dbReference type="GO" id="GO:0005737">
    <property type="term" value="C:cytoplasm"/>
    <property type="evidence" value="ECO:0007669"/>
    <property type="project" value="TreeGrafter"/>
</dbReference>
<evidence type="ECO:0000313" key="4">
    <source>
        <dbReference type="EMBL" id="KAF2679533.1"/>
    </source>
</evidence>
<dbReference type="Proteomes" id="UP000799291">
    <property type="component" value="Unassembled WGS sequence"/>
</dbReference>
<name>A0A6G1INH1_9PLEO</name>
<gene>
    <name evidence="4" type="ORF">K458DRAFT_270620</name>
</gene>
<accession>A0A6G1INH1</accession>
<keyword evidence="5" id="KW-1185">Reference proteome</keyword>
<sequence length="178" mass="20609">SPLPFMHLVQRLKHIPRTGWLRFIENPESVAAHSYRLDLFGCLAPQDGVDREKCMFMGLVHDLAEAVVGDIPTYAGVLKEEKHRREALGFHYICDLLAPSHPEFGKKIISSWKEYEEGKTAEAKWMKEMDKFECMLQASEYEQDTFGEKNLEEFQGLSTKIHSHEGKEWLSILQGERR</sequence>
<dbReference type="SUPFAM" id="SSF109604">
    <property type="entry name" value="HD-domain/PDEase-like"/>
    <property type="match status" value="1"/>
</dbReference>
<feature type="domain" description="HD" evidence="3">
    <location>
        <begin position="9"/>
        <end position="162"/>
    </location>
</feature>
<dbReference type="Gene3D" id="1.10.3210.10">
    <property type="entry name" value="Hypothetical protein af1432"/>
    <property type="match status" value="1"/>
</dbReference>
<keyword evidence="1" id="KW-0479">Metal-binding</keyword>
<evidence type="ECO:0000259" key="3">
    <source>
        <dbReference type="Pfam" id="PF13023"/>
    </source>
</evidence>
<dbReference type="GO" id="GO:0046872">
    <property type="term" value="F:metal ion binding"/>
    <property type="evidence" value="ECO:0007669"/>
    <property type="project" value="UniProtKB-KW"/>
</dbReference>
<feature type="non-terminal residue" evidence="4">
    <location>
        <position position="178"/>
    </location>
</feature>
<dbReference type="Pfam" id="PF13023">
    <property type="entry name" value="HD_3"/>
    <property type="match status" value="1"/>
</dbReference>
<organism evidence="4 5">
    <name type="scientific">Lentithecium fluviatile CBS 122367</name>
    <dbReference type="NCBI Taxonomy" id="1168545"/>
    <lineage>
        <taxon>Eukaryota</taxon>
        <taxon>Fungi</taxon>
        <taxon>Dikarya</taxon>
        <taxon>Ascomycota</taxon>
        <taxon>Pezizomycotina</taxon>
        <taxon>Dothideomycetes</taxon>
        <taxon>Pleosporomycetidae</taxon>
        <taxon>Pleosporales</taxon>
        <taxon>Massarineae</taxon>
        <taxon>Lentitheciaceae</taxon>
        <taxon>Lentithecium</taxon>
    </lineage>
</organism>
<dbReference type="OrthoDB" id="442176at2759"/>
<dbReference type="AlphaFoldDB" id="A0A6G1INH1"/>
<protein>
    <submittedName>
        <fullName evidence="4">HD domain-containing protein 2-like protein</fullName>
    </submittedName>
</protein>
<dbReference type="InterPro" id="IPR006674">
    <property type="entry name" value="HD_domain"/>
</dbReference>